<feature type="non-terminal residue" evidence="2">
    <location>
        <position position="182"/>
    </location>
</feature>
<keyword evidence="1" id="KW-0812">Transmembrane</keyword>
<gene>
    <name evidence="2" type="ORF">ENJ10_06290</name>
</gene>
<accession>A0A7V1LLP1</accession>
<feature type="transmembrane region" description="Helical" evidence="1">
    <location>
        <begin position="20"/>
        <end position="42"/>
    </location>
</feature>
<reference evidence="2" key="1">
    <citation type="journal article" date="2020" name="mSystems">
        <title>Genome- and Community-Level Interaction Insights into Carbon Utilization and Element Cycling Functions of Hydrothermarchaeota in Hydrothermal Sediment.</title>
        <authorList>
            <person name="Zhou Z."/>
            <person name="Liu Y."/>
            <person name="Xu W."/>
            <person name="Pan J."/>
            <person name="Luo Z.H."/>
            <person name="Li M."/>
        </authorList>
    </citation>
    <scope>NUCLEOTIDE SEQUENCE [LARGE SCALE GENOMIC DNA]</scope>
    <source>
        <strain evidence="2">HyVt-456</strain>
    </source>
</reference>
<dbReference type="GO" id="GO:0009055">
    <property type="term" value="F:electron transfer activity"/>
    <property type="evidence" value="ECO:0007669"/>
    <property type="project" value="InterPro"/>
</dbReference>
<sequence length="182" mass="19960">MSETTQAPVETPQINSSRLLMAMGSVGFIAGILIVFTFQFTLPIIKANEKAYLDQSIFEVVPNTAYKKVFTPDKNGVLTPIAEDSEEPYKIFACYDKEHKLTGVVVEASGQGFQDVIRLIYGYDPQKQAVIGMKVLQSTETPGLGDKIITDAKFLSNFAHLDVSLDESGERLKAPITLIKGP</sequence>
<dbReference type="EMBL" id="DRLD01000174">
    <property type="protein sequence ID" value="HED10278.1"/>
    <property type="molecule type" value="Genomic_DNA"/>
</dbReference>
<dbReference type="PANTHER" id="PTHR36118:SF1">
    <property type="entry name" value="ION-TRANSLOCATING OXIDOREDUCTASE COMPLEX SUBUNIT G"/>
    <property type="match status" value="1"/>
</dbReference>
<dbReference type="PANTHER" id="PTHR36118">
    <property type="entry name" value="ION-TRANSLOCATING OXIDOREDUCTASE COMPLEX SUBUNIT G"/>
    <property type="match status" value="1"/>
</dbReference>
<evidence type="ECO:0000313" key="2">
    <source>
        <dbReference type="EMBL" id="HED10278.1"/>
    </source>
</evidence>
<dbReference type="InterPro" id="IPR010209">
    <property type="entry name" value="Ion_transpt_RnfG/RsxG"/>
</dbReference>
<name>A0A7V1LLP1_CALAY</name>
<evidence type="ECO:0000256" key="1">
    <source>
        <dbReference type="SAM" id="Phobius"/>
    </source>
</evidence>
<proteinExistence type="predicted"/>
<dbReference type="Proteomes" id="UP000886005">
    <property type="component" value="Unassembled WGS sequence"/>
</dbReference>
<dbReference type="AlphaFoldDB" id="A0A7V1LLP1"/>
<comment type="caution">
    <text evidence="2">The sequence shown here is derived from an EMBL/GenBank/DDBJ whole genome shotgun (WGS) entry which is preliminary data.</text>
</comment>
<dbReference type="GO" id="GO:0022900">
    <property type="term" value="P:electron transport chain"/>
    <property type="evidence" value="ECO:0007669"/>
    <property type="project" value="InterPro"/>
</dbReference>
<keyword evidence="1" id="KW-1133">Transmembrane helix</keyword>
<organism evidence="2">
    <name type="scientific">Caldithrix abyssi</name>
    <dbReference type="NCBI Taxonomy" id="187145"/>
    <lineage>
        <taxon>Bacteria</taxon>
        <taxon>Pseudomonadati</taxon>
        <taxon>Calditrichota</taxon>
        <taxon>Calditrichia</taxon>
        <taxon>Calditrichales</taxon>
        <taxon>Calditrichaceae</taxon>
        <taxon>Caldithrix</taxon>
    </lineage>
</organism>
<dbReference type="GO" id="GO:0005886">
    <property type="term" value="C:plasma membrane"/>
    <property type="evidence" value="ECO:0007669"/>
    <property type="project" value="InterPro"/>
</dbReference>
<protein>
    <submittedName>
        <fullName evidence="2">FMN-binding protein</fullName>
    </submittedName>
</protein>
<keyword evidence="1" id="KW-0472">Membrane</keyword>